<dbReference type="SMART" id="SM00409">
    <property type="entry name" value="IG"/>
    <property type="match status" value="1"/>
</dbReference>
<feature type="domain" description="Ig-like" evidence="1">
    <location>
        <begin position="1"/>
        <end position="72"/>
    </location>
</feature>
<dbReference type="InterPro" id="IPR003599">
    <property type="entry name" value="Ig_sub"/>
</dbReference>
<reference evidence="2 3" key="1">
    <citation type="submission" date="2021-06" db="EMBL/GenBank/DDBJ databases">
        <authorList>
            <person name="Palmer J.M."/>
        </authorList>
    </citation>
    <scope>NUCLEOTIDE SEQUENCE [LARGE SCALE GENOMIC DNA]</scope>
    <source>
        <strain evidence="2 3">XC_2019</strain>
        <tissue evidence="2">Muscle</tissue>
    </source>
</reference>
<dbReference type="InterPro" id="IPR036179">
    <property type="entry name" value="Ig-like_dom_sf"/>
</dbReference>
<dbReference type="Pfam" id="PF07679">
    <property type="entry name" value="I-set"/>
    <property type="match status" value="1"/>
</dbReference>
<evidence type="ECO:0000259" key="1">
    <source>
        <dbReference type="PROSITE" id="PS50835"/>
    </source>
</evidence>
<name>A0ABV0QEW6_9TELE</name>
<dbReference type="InterPro" id="IPR003598">
    <property type="entry name" value="Ig_sub2"/>
</dbReference>
<dbReference type="PANTHER" id="PTHR45080">
    <property type="entry name" value="CONTACTIN 5"/>
    <property type="match status" value="1"/>
</dbReference>
<feature type="non-terminal residue" evidence="2">
    <location>
        <position position="1"/>
    </location>
</feature>
<evidence type="ECO:0000313" key="2">
    <source>
        <dbReference type="EMBL" id="MEQ2194371.1"/>
    </source>
</evidence>
<dbReference type="Pfam" id="PF13927">
    <property type="entry name" value="Ig_3"/>
    <property type="match status" value="1"/>
</dbReference>
<sequence>IAQPATLTCAVDGYPEPMVTWIRNGVELRDEEKYTFNEDGSEMTIMDVTKLDEGEYTCIAKNKAGESEKELSLKVFVKPKITYIVNRTASEMEEQVTVTCEASGDPTPTISWSYGEQVFAEGDQVKS</sequence>
<comment type="caution">
    <text evidence="2">The sequence shown here is derived from an EMBL/GenBank/DDBJ whole genome shotgun (WGS) entry which is preliminary data.</text>
</comment>
<accession>A0ABV0QEW6</accession>
<dbReference type="InterPro" id="IPR007110">
    <property type="entry name" value="Ig-like_dom"/>
</dbReference>
<proteinExistence type="predicted"/>
<dbReference type="InterPro" id="IPR050958">
    <property type="entry name" value="Cell_Adh-Cytoskel_Orgn"/>
</dbReference>
<dbReference type="SUPFAM" id="SSF48726">
    <property type="entry name" value="Immunoglobulin"/>
    <property type="match status" value="2"/>
</dbReference>
<feature type="domain" description="Ig-like" evidence="1">
    <location>
        <begin position="79"/>
        <end position="127"/>
    </location>
</feature>
<dbReference type="SMART" id="SM00408">
    <property type="entry name" value="IGc2"/>
    <property type="match status" value="1"/>
</dbReference>
<organism evidence="2 3">
    <name type="scientific">Xenoophorus captivus</name>
    <dbReference type="NCBI Taxonomy" id="1517983"/>
    <lineage>
        <taxon>Eukaryota</taxon>
        <taxon>Metazoa</taxon>
        <taxon>Chordata</taxon>
        <taxon>Craniata</taxon>
        <taxon>Vertebrata</taxon>
        <taxon>Euteleostomi</taxon>
        <taxon>Actinopterygii</taxon>
        <taxon>Neopterygii</taxon>
        <taxon>Teleostei</taxon>
        <taxon>Neoteleostei</taxon>
        <taxon>Acanthomorphata</taxon>
        <taxon>Ovalentaria</taxon>
        <taxon>Atherinomorphae</taxon>
        <taxon>Cyprinodontiformes</taxon>
        <taxon>Goodeidae</taxon>
        <taxon>Xenoophorus</taxon>
    </lineage>
</organism>
<dbReference type="Gene3D" id="2.60.40.10">
    <property type="entry name" value="Immunoglobulins"/>
    <property type="match status" value="2"/>
</dbReference>
<dbReference type="InterPro" id="IPR013098">
    <property type="entry name" value="Ig_I-set"/>
</dbReference>
<dbReference type="PROSITE" id="PS50835">
    <property type="entry name" value="IG_LIKE"/>
    <property type="match status" value="2"/>
</dbReference>
<dbReference type="InterPro" id="IPR013783">
    <property type="entry name" value="Ig-like_fold"/>
</dbReference>
<dbReference type="Proteomes" id="UP001434883">
    <property type="component" value="Unassembled WGS sequence"/>
</dbReference>
<dbReference type="EMBL" id="JAHRIN010009160">
    <property type="protein sequence ID" value="MEQ2194371.1"/>
    <property type="molecule type" value="Genomic_DNA"/>
</dbReference>
<keyword evidence="3" id="KW-1185">Reference proteome</keyword>
<evidence type="ECO:0000313" key="3">
    <source>
        <dbReference type="Proteomes" id="UP001434883"/>
    </source>
</evidence>
<dbReference type="PANTHER" id="PTHR45080:SF29">
    <property type="entry name" value="NEURAL CELL ADHESION MOLECULE 1-LIKE ISOFORM X1"/>
    <property type="match status" value="1"/>
</dbReference>
<gene>
    <name evidence="2" type="ORF">XENOCAPTIV_028147</name>
</gene>
<protein>
    <recommendedName>
        <fullName evidence="1">Ig-like domain-containing protein</fullName>
    </recommendedName>
</protein>